<evidence type="ECO:0000313" key="4">
    <source>
        <dbReference type="Proteomes" id="UP000515800"/>
    </source>
</evidence>
<dbReference type="InterPro" id="IPR007060">
    <property type="entry name" value="FtsL/DivIC"/>
</dbReference>
<keyword evidence="2" id="KW-0812">Transmembrane</keyword>
<dbReference type="Pfam" id="PF04977">
    <property type="entry name" value="DivIC"/>
    <property type="match status" value="1"/>
</dbReference>
<proteinExistence type="predicted"/>
<keyword evidence="2" id="KW-1133">Transmembrane helix</keyword>
<feature type="transmembrane region" description="Helical" evidence="2">
    <location>
        <begin position="44"/>
        <end position="63"/>
    </location>
</feature>
<dbReference type="KEGG" id="wdi:H9L19_03985"/>
<keyword evidence="4" id="KW-1185">Reference proteome</keyword>
<dbReference type="Proteomes" id="UP000515800">
    <property type="component" value="Chromosome"/>
</dbReference>
<keyword evidence="2" id="KW-0472">Membrane</keyword>
<evidence type="ECO:0000313" key="3">
    <source>
        <dbReference type="EMBL" id="QNN76015.1"/>
    </source>
</evidence>
<organism evidence="3 4">
    <name type="scientific">Weissella diestrammenae</name>
    <dbReference type="NCBI Taxonomy" id="1162633"/>
    <lineage>
        <taxon>Bacteria</taxon>
        <taxon>Bacillati</taxon>
        <taxon>Bacillota</taxon>
        <taxon>Bacilli</taxon>
        <taxon>Lactobacillales</taxon>
        <taxon>Lactobacillaceae</taxon>
        <taxon>Weissella</taxon>
    </lineage>
</organism>
<dbReference type="GO" id="GO:0051301">
    <property type="term" value="P:cell division"/>
    <property type="evidence" value="ECO:0007669"/>
    <property type="project" value="InterPro"/>
</dbReference>
<gene>
    <name evidence="3" type="ORF">H9L19_03985</name>
</gene>
<accession>A0A7G9T7E0</accession>
<feature type="coiled-coil region" evidence="1">
    <location>
        <begin position="66"/>
        <end position="100"/>
    </location>
</feature>
<dbReference type="AlphaFoldDB" id="A0A7G9T7E0"/>
<reference evidence="3 4" key="1">
    <citation type="submission" date="2020-08" db="EMBL/GenBank/DDBJ databases">
        <title>Genome sequence of Weissella diestrammenae KACC 16890T.</title>
        <authorList>
            <person name="Hyun D.-W."/>
            <person name="Bae J.-W."/>
        </authorList>
    </citation>
    <scope>NUCLEOTIDE SEQUENCE [LARGE SCALE GENOMIC DNA]</scope>
    <source>
        <strain evidence="3 4">KACC 16890</strain>
    </source>
</reference>
<keyword evidence="1" id="KW-0175">Coiled coil</keyword>
<dbReference type="InterPro" id="IPR039076">
    <property type="entry name" value="DivIC"/>
</dbReference>
<dbReference type="PANTHER" id="PTHR40027:SF1">
    <property type="entry name" value="CELL DIVISION PROTEIN DIVIC"/>
    <property type="match status" value="1"/>
</dbReference>
<dbReference type="EMBL" id="CP060724">
    <property type="protein sequence ID" value="QNN76015.1"/>
    <property type="molecule type" value="Genomic_DNA"/>
</dbReference>
<protein>
    <submittedName>
        <fullName evidence="3">Septum formation initiator family protein</fullName>
    </submittedName>
</protein>
<evidence type="ECO:0000256" key="1">
    <source>
        <dbReference type="SAM" id="Coils"/>
    </source>
</evidence>
<dbReference type="RefSeq" id="WP_187529843.1">
    <property type="nucleotide sequence ID" value="NZ_CP060724.1"/>
</dbReference>
<sequence length="128" mass="15032">MAGRQQHSNNIRPMNPAGDQFIRVNSEAQMRHAKRVHARRRTGIYMMTMFVIIGFFVTGIGNYNRMHQAEAQTVKLNKQVKKAQTENKELKVTKNNLKDDKYAEQYVRQRYLYTKKGEVVFNLPDNNK</sequence>
<name>A0A7G9T7E0_9LACO</name>
<dbReference type="PANTHER" id="PTHR40027">
    <property type="entry name" value="CELL DIVISION PROTEIN DIVIC"/>
    <property type="match status" value="1"/>
</dbReference>
<evidence type="ECO:0000256" key="2">
    <source>
        <dbReference type="SAM" id="Phobius"/>
    </source>
</evidence>